<reference evidence="1" key="1">
    <citation type="journal article" date="2020" name="Stud. Mycol.">
        <title>101 Dothideomycetes genomes: a test case for predicting lifestyles and emergence of pathogens.</title>
        <authorList>
            <person name="Haridas S."/>
            <person name="Albert R."/>
            <person name="Binder M."/>
            <person name="Bloem J."/>
            <person name="Labutti K."/>
            <person name="Salamov A."/>
            <person name="Andreopoulos B."/>
            <person name="Baker S."/>
            <person name="Barry K."/>
            <person name="Bills G."/>
            <person name="Bluhm B."/>
            <person name="Cannon C."/>
            <person name="Castanera R."/>
            <person name="Culley D."/>
            <person name="Daum C."/>
            <person name="Ezra D."/>
            <person name="Gonzalez J."/>
            <person name="Henrissat B."/>
            <person name="Kuo A."/>
            <person name="Liang C."/>
            <person name="Lipzen A."/>
            <person name="Lutzoni F."/>
            <person name="Magnuson J."/>
            <person name="Mondo S."/>
            <person name="Nolan M."/>
            <person name="Ohm R."/>
            <person name="Pangilinan J."/>
            <person name="Park H.-J."/>
            <person name="Ramirez L."/>
            <person name="Alfaro M."/>
            <person name="Sun H."/>
            <person name="Tritt A."/>
            <person name="Yoshinaga Y."/>
            <person name="Zwiers L.-H."/>
            <person name="Turgeon B."/>
            <person name="Goodwin S."/>
            <person name="Spatafora J."/>
            <person name="Crous P."/>
            <person name="Grigoriev I."/>
        </authorList>
    </citation>
    <scope>NUCLEOTIDE SEQUENCE</scope>
    <source>
        <strain evidence="1">CBS 175.79</strain>
    </source>
</reference>
<dbReference type="RefSeq" id="XP_033381901.1">
    <property type="nucleotide sequence ID" value="XM_033528539.1"/>
</dbReference>
<proteinExistence type="predicted"/>
<dbReference type="EMBL" id="ML978071">
    <property type="protein sequence ID" value="KAF2013562.1"/>
    <property type="molecule type" value="Genomic_DNA"/>
</dbReference>
<protein>
    <submittedName>
        <fullName evidence="1">Uncharacterized protein</fullName>
    </submittedName>
</protein>
<evidence type="ECO:0000313" key="2">
    <source>
        <dbReference type="Proteomes" id="UP000799778"/>
    </source>
</evidence>
<sequence>MKQPSLFIALPSRASLRPIPSLPSTIILCISAAVCTYPLRITANHFSAPSSYGRGRKTLVHARGCEATSSWPYGAWVNMSHMYEARTLVPTINE</sequence>
<keyword evidence="2" id="KW-1185">Reference proteome</keyword>
<accession>A0A6A5XKA9</accession>
<evidence type="ECO:0000313" key="1">
    <source>
        <dbReference type="EMBL" id="KAF2013562.1"/>
    </source>
</evidence>
<dbReference type="Proteomes" id="UP000799778">
    <property type="component" value="Unassembled WGS sequence"/>
</dbReference>
<dbReference type="AlphaFoldDB" id="A0A6A5XKA9"/>
<dbReference type="GeneID" id="54285936"/>
<gene>
    <name evidence="1" type="ORF">BU24DRAFT_424561</name>
</gene>
<name>A0A6A5XKA9_9PLEO</name>
<organism evidence="1 2">
    <name type="scientific">Aaosphaeria arxii CBS 175.79</name>
    <dbReference type="NCBI Taxonomy" id="1450172"/>
    <lineage>
        <taxon>Eukaryota</taxon>
        <taxon>Fungi</taxon>
        <taxon>Dikarya</taxon>
        <taxon>Ascomycota</taxon>
        <taxon>Pezizomycotina</taxon>
        <taxon>Dothideomycetes</taxon>
        <taxon>Pleosporomycetidae</taxon>
        <taxon>Pleosporales</taxon>
        <taxon>Pleosporales incertae sedis</taxon>
        <taxon>Aaosphaeria</taxon>
    </lineage>
</organism>